<dbReference type="InterPro" id="IPR012664">
    <property type="entry name" value="CHP02452"/>
</dbReference>
<dbReference type="AlphaFoldDB" id="A0A2N9P762"/>
<dbReference type="EMBL" id="OLKH01000048">
    <property type="protein sequence ID" value="SPE76182.1"/>
    <property type="molecule type" value="Genomic_DNA"/>
</dbReference>
<feature type="domain" description="Microbial-type PARG catalytic" evidence="1">
    <location>
        <begin position="14"/>
        <end position="158"/>
    </location>
</feature>
<dbReference type="PANTHER" id="PTHR35596">
    <property type="entry name" value="DUF2263 DOMAIN-CONTAINING PROTEIN"/>
    <property type="match status" value="1"/>
</dbReference>
<dbReference type="PANTHER" id="PTHR35596:SF1">
    <property type="entry name" value="MICROBIAL-TYPE PARG CATALYTIC DOMAIN-CONTAINING PROTEIN"/>
    <property type="match status" value="1"/>
</dbReference>
<dbReference type="PIRSF" id="PIRSF014899">
    <property type="entry name" value="UCP014899"/>
    <property type="match status" value="1"/>
</dbReference>
<dbReference type="NCBIfam" id="TIGR02452">
    <property type="entry name" value="TIGR02452 family protein"/>
    <property type="match status" value="1"/>
</dbReference>
<proteinExistence type="predicted"/>
<dbReference type="SUPFAM" id="SSF52949">
    <property type="entry name" value="Macro domain-like"/>
    <property type="match status" value="1"/>
</dbReference>
<accession>A0A2N9P762</accession>
<dbReference type="Pfam" id="PF10021">
    <property type="entry name" value="PARG_cat_microb"/>
    <property type="match status" value="1"/>
</dbReference>
<name>A0A2N9P762_9FLAO</name>
<evidence type="ECO:0000313" key="3">
    <source>
        <dbReference type="Proteomes" id="UP000238180"/>
    </source>
</evidence>
<evidence type="ECO:0000313" key="2">
    <source>
        <dbReference type="EMBL" id="SPE76182.1"/>
    </source>
</evidence>
<organism evidence="2 3">
    <name type="scientific">Flavobacterium columnare</name>
    <dbReference type="NCBI Taxonomy" id="996"/>
    <lineage>
        <taxon>Bacteria</taxon>
        <taxon>Pseudomonadati</taxon>
        <taxon>Bacteroidota</taxon>
        <taxon>Flavobacteriia</taxon>
        <taxon>Flavobacteriales</taxon>
        <taxon>Flavobacteriaceae</taxon>
        <taxon>Flavobacterium</taxon>
    </lineage>
</organism>
<reference evidence="2 3" key="1">
    <citation type="submission" date="2018-02" db="EMBL/GenBank/DDBJ databases">
        <authorList>
            <person name="Cohen D.B."/>
            <person name="Kent A.D."/>
        </authorList>
    </citation>
    <scope>NUCLEOTIDE SEQUENCE [LARGE SCALE GENOMIC DNA]</scope>
    <source>
        <strain evidence="2">CIP109753</strain>
    </source>
</reference>
<protein>
    <recommendedName>
        <fullName evidence="1">Microbial-type PARG catalytic domain-containing protein</fullName>
    </recommendedName>
</protein>
<dbReference type="InterPro" id="IPR019261">
    <property type="entry name" value="PARG_cat_microbial"/>
</dbReference>
<dbReference type="Proteomes" id="UP000238180">
    <property type="component" value="Unassembled WGS sequence"/>
</dbReference>
<sequence length="280" mass="32123">MKYIMTNKKRKYIANETLTVLENGYYIHENQKIEVANLAKQSILDTFTISPEKWEDVEKQDILQNDTQTSIEFKNLSTIQALQEEKSKDKIAILNFASAKNPGGGFLGGASAQEESLARSSSLYASLTKDWTMYEYNRSQTTFLYSDYMIYSPNTVFWFDDEGTTFAQPILADVITSPAPNKGAMLHRERPNEIQEIEEVFTQRIKKVLHIANQQGVQTLILGAWGCGVFRNDPSLVAQLFKEVIEKHYSKAFKKIVWAIYDRSKEKLVLKAFQEVFDKN</sequence>
<gene>
    <name evidence="2" type="ORF">FLACOL_00160</name>
</gene>
<dbReference type="Gene3D" id="3.40.220.10">
    <property type="entry name" value="Leucine Aminopeptidase, subunit E, domain 1"/>
    <property type="match status" value="1"/>
</dbReference>
<dbReference type="InterPro" id="IPR043472">
    <property type="entry name" value="Macro_dom-like"/>
</dbReference>
<evidence type="ECO:0000259" key="1">
    <source>
        <dbReference type="Pfam" id="PF10021"/>
    </source>
</evidence>